<dbReference type="Gene3D" id="1.10.10.60">
    <property type="entry name" value="Homeodomain-like"/>
    <property type="match status" value="1"/>
</dbReference>
<dbReference type="GO" id="GO:0000150">
    <property type="term" value="F:DNA strand exchange activity"/>
    <property type="evidence" value="ECO:0007669"/>
    <property type="project" value="InterPro"/>
</dbReference>
<dbReference type="InterPro" id="IPR006120">
    <property type="entry name" value="Resolvase_HTH_dom"/>
</dbReference>
<feature type="domain" description="Resolvase/invertase-type recombinase catalytic" evidence="1">
    <location>
        <begin position="1"/>
        <end position="23"/>
    </location>
</feature>
<accession>A0A5I8WSV8</accession>
<dbReference type="InterPro" id="IPR009057">
    <property type="entry name" value="Homeodomain-like_sf"/>
</dbReference>
<evidence type="ECO:0000259" key="1">
    <source>
        <dbReference type="PROSITE" id="PS51736"/>
    </source>
</evidence>
<reference evidence="2" key="1">
    <citation type="journal article" date="2018" name="Genome Biol.">
        <title>SKESA: strategic k-mer extension for scrupulous assemblies.</title>
        <authorList>
            <person name="Souvorov A."/>
            <person name="Agarwala R."/>
            <person name="Lipman D.J."/>
        </authorList>
    </citation>
    <scope>NUCLEOTIDE SEQUENCE</scope>
    <source>
        <strain evidence="2">12-7276</strain>
    </source>
</reference>
<comment type="caution">
    <text evidence="2">The sequence shown here is derived from an EMBL/GenBank/DDBJ whole genome shotgun (WGS) entry which is preliminary data.</text>
</comment>
<dbReference type="AlphaFoldDB" id="A0A5I8WSV8"/>
<proteinExistence type="predicted"/>
<organism evidence="2">
    <name type="scientific">Salmonella paratyphi A</name>
    <dbReference type="NCBI Taxonomy" id="54388"/>
    <lineage>
        <taxon>Bacteria</taxon>
        <taxon>Pseudomonadati</taxon>
        <taxon>Pseudomonadota</taxon>
        <taxon>Gammaproteobacteria</taxon>
        <taxon>Enterobacterales</taxon>
        <taxon>Enterobacteriaceae</taxon>
        <taxon>Salmonella</taxon>
    </lineage>
</organism>
<dbReference type="SUPFAM" id="SSF46689">
    <property type="entry name" value="Homeodomain-like"/>
    <property type="match status" value="1"/>
</dbReference>
<protein>
    <submittedName>
        <fullName evidence="2">Hin recombinase</fullName>
    </submittedName>
</protein>
<evidence type="ECO:0000313" key="2">
    <source>
        <dbReference type="EMBL" id="HAE3772660.1"/>
    </source>
</evidence>
<dbReference type="GO" id="GO:0003677">
    <property type="term" value="F:DNA binding"/>
    <property type="evidence" value="ECO:0007669"/>
    <property type="project" value="InterPro"/>
</dbReference>
<gene>
    <name evidence="2" type="ORF">G4A11_004407</name>
</gene>
<name>A0A5I8WSV8_SALPT</name>
<dbReference type="InterPro" id="IPR006119">
    <property type="entry name" value="Resolv_N"/>
</dbReference>
<dbReference type="CDD" id="cd00569">
    <property type="entry name" value="HTH_Hin_like"/>
    <property type="match status" value="1"/>
</dbReference>
<sequence>MEMERELIVERTLAGLAAARARGRTGGRRPKLTKEQHEQIARLIKNGHDRKQLAIIYGIGISTIYRYHPAGESSGTIEKSQETK</sequence>
<reference evidence="2" key="2">
    <citation type="submission" date="2018-07" db="EMBL/GenBank/DDBJ databases">
        <authorList>
            <consortium name="NCBI Pathogen Detection Project"/>
        </authorList>
    </citation>
    <scope>NUCLEOTIDE SEQUENCE</scope>
    <source>
        <strain evidence="2">12-7276</strain>
    </source>
</reference>
<dbReference type="PROSITE" id="PS51736">
    <property type="entry name" value="RECOMBINASES_3"/>
    <property type="match status" value="1"/>
</dbReference>
<dbReference type="Pfam" id="PF02796">
    <property type="entry name" value="HTH_7"/>
    <property type="match status" value="1"/>
</dbReference>
<dbReference type="EMBL" id="DAARSO010000092">
    <property type="protein sequence ID" value="HAE3772660.1"/>
    <property type="molecule type" value="Genomic_DNA"/>
</dbReference>